<keyword evidence="5" id="KW-0175">Coiled coil</keyword>
<evidence type="ECO:0000313" key="8">
    <source>
        <dbReference type="EMBL" id="KAF7343486.1"/>
    </source>
</evidence>
<dbReference type="Pfam" id="PF00097">
    <property type="entry name" value="zf-C3HC4"/>
    <property type="match status" value="1"/>
</dbReference>
<protein>
    <submittedName>
        <fullName evidence="8">RING-type domain-containing protein</fullName>
    </submittedName>
</protein>
<feature type="coiled-coil region" evidence="5">
    <location>
        <begin position="73"/>
        <end position="117"/>
    </location>
</feature>
<proteinExistence type="predicted"/>
<organism evidence="8 9">
    <name type="scientific">Mycena venus</name>
    <dbReference type="NCBI Taxonomy" id="2733690"/>
    <lineage>
        <taxon>Eukaryota</taxon>
        <taxon>Fungi</taxon>
        <taxon>Dikarya</taxon>
        <taxon>Basidiomycota</taxon>
        <taxon>Agaricomycotina</taxon>
        <taxon>Agaricomycetes</taxon>
        <taxon>Agaricomycetidae</taxon>
        <taxon>Agaricales</taxon>
        <taxon>Marasmiineae</taxon>
        <taxon>Mycenaceae</taxon>
        <taxon>Mycena</taxon>
    </lineage>
</organism>
<keyword evidence="2 4" id="KW-0863">Zinc-finger</keyword>
<feature type="domain" description="RING-type" evidence="7">
    <location>
        <begin position="120"/>
        <end position="189"/>
    </location>
</feature>
<dbReference type="InterPro" id="IPR018957">
    <property type="entry name" value="Znf_C3HC4_RING-type"/>
</dbReference>
<dbReference type="SUPFAM" id="SSF57850">
    <property type="entry name" value="RING/U-box"/>
    <property type="match status" value="1"/>
</dbReference>
<feature type="region of interest" description="Disordered" evidence="6">
    <location>
        <begin position="29"/>
        <end position="52"/>
    </location>
</feature>
<comment type="caution">
    <text evidence="8">The sequence shown here is derived from an EMBL/GenBank/DDBJ whole genome shotgun (WGS) entry which is preliminary data.</text>
</comment>
<evidence type="ECO:0000256" key="1">
    <source>
        <dbReference type="ARBA" id="ARBA00022723"/>
    </source>
</evidence>
<evidence type="ECO:0000259" key="7">
    <source>
        <dbReference type="PROSITE" id="PS50089"/>
    </source>
</evidence>
<keyword evidence="9" id="KW-1185">Reference proteome</keyword>
<dbReference type="OrthoDB" id="3219336at2759"/>
<dbReference type="GO" id="GO:0008270">
    <property type="term" value="F:zinc ion binding"/>
    <property type="evidence" value="ECO:0007669"/>
    <property type="project" value="UniProtKB-KW"/>
</dbReference>
<dbReference type="InterPro" id="IPR013083">
    <property type="entry name" value="Znf_RING/FYVE/PHD"/>
</dbReference>
<gene>
    <name evidence="8" type="ORF">MVEN_01781500</name>
</gene>
<dbReference type="InterPro" id="IPR001841">
    <property type="entry name" value="Znf_RING"/>
</dbReference>
<evidence type="ECO:0000256" key="5">
    <source>
        <dbReference type="SAM" id="Coils"/>
    </source>
</evidence>
<accession>A0A8H6XN29</accession>
<keyword evidence="1" id="KW-0479">Metal-binding</keyword>
<evidence type="ECO:0000313" key="9">
    <source>
        <dbReference type="Proteomes" id="UP000620124"/>
    </source>
</evidence>
<dbReference type="Gene3D" id="3.30.40.10">
    <property type="entry name" value="Zinc/RING finger domain, C3HC4 (zinc finger)"/>
    <property type="match status" value="1"/>
</dbReference>
<dbReference type="EMBL" id="JACAZI010000016">
    <property type="protein sequence ID" value="KAF7343486.1"/>
    <property type="molecule type" value="Genomic_DNA"/>
</dbReference>
<evidence type="ECO:0000256" key="6">
    <source>
        <dbReference type="SAM" id="MobiDB-lite"/>
    </source>
</evidence>
<dbReference type="PROSITE" id="PS50089">
    <property type="entry name" value="ZF_RING_2"/>
    <property type="match status" value="1"/>
</dbReference>
<evidence type="ECO:0000256" key="3">
    <source>
        <dbReference type="ARBA" id="ARBA00022833"/>
    </source>
</evidence>
<sequence length="235" mass="26472">MPSNTRSKATGQNSDVTLLTDILAIKRTARNDPKRTACENPARKENHRPVNSAEIIEISSDEDEEPVAPKRPAVAASSKLRNLQDKIMQLEKENERIKKENEEMRKQQAVAADLEEQITCEVCSAKLWSPFILTCGHTFCQQDLENWFSTALRQHRNVYPHYNVNTIPVNVYGIFQQLPLPPYTCPKCRQSVRSKPIQNFAVKGLVRAVAGQSGETSPKKPADATNVWGQFFPAQ</sequence>
<evidence type="ECO:0000256" key="4">
    <source>
        <dbReference type="PROSITE-ProRule" id="PRU00175"/>
    </source>
</evidence>
<feature type="compositionally biased region" description="Basic and acidic residues" evidence="6">
    <location>
        <begin position="29"/>
        <end position="48"/>
    </location>
</feature>
<name>A0A8H6XN29_9AGAR</name>
<keyword evidence="3" id="KW-0862">Zinc</keyword>
<dbReference type="AlphaFoldDB" id="A0A8H6XN29"/>
<reference evidence="8" key="1">
    <citation type="submission" date="2020-05" db="EMBL/GenBank/DDBJ databases">
        <title>Mycena genomes resolve the evolution of fungal bioluminescence.</title>
        <authorList>
            <person name="Tsai I.J."/>
        </authorList>
    </citation>
    <scope>NUCLEOTIDE SEQUENCE</scope>
    <source>
        <strain evidence="8">CCC161011</strain>
    </source>
</reference>
<evidence type="ECO:0000256" key="2">
    <source>
        <dbReference type="ARBA" id="ARBA00022771"/>
    </source>
</evidence>
<dbReference type="Proteomes" id="UP000620124">
    <property type="component" value="Unassembled WGS sequence"/>
</dbReference>